<evidence type="ECO:0000256" key="4">
    <source>
        <dbReference type="ARBA" id="ARBA00022692"/>
    </source>
</evidence>
<feature type="transmembrane region" description="Helical" evidence="8">
    <location>
        <begin position="328"/>
        <end position="352"/>
    </location>
</feature>
<organism evidence="9 10">
    <name type="scientific">Pirellulimonas nuda</name>
    <dbReference type="NCBI Taxonomy" id="2528009"/>
    <lineage>
        <taxon>Bacteria</taxon>
        <taxon>Pseudomonadati</taxon>
        <taxon>Planctomycetota</taxon>
        <taxon>Planctomycetia</taxon>
        <taxon>Pirellulales</taxon>
        <taxon>Lacipirellulaceae</taxon>
        <taxon>Pirellulimonas</taxon>
    </lineage>
</organism>
<accession>A0A518DIN7</accession>
<protein>
    <recommendedName>
        <fullName evidence="11">Polyprenol-phosphate-mannose-dependent alpha-(1-2)-phosphatidylinositol mannoside mannosyltransferase</fullName>
    </recommendedName>
</protein>
<evidence type="ECO:0000256" key="3">
    <source>
        <dbReference type="ARBA" id="ARBA00022679"/>
    </source>
</evidence>
<gene>
    <name evidence="9" type="ORF">Pla175_47560</name>
</gene>
<dbReference type="AlphaFoldDB" id="A0A518DIN7"/>
<feature type="transmembrane region" description="Helical" evidence="8">
    <location>
        <begin position="394"/>
        <end position="416"/>
    </location>
</feature>
<evidence type="ECO:0000256" key="2">
    <source>
        <dbReference type="ARBA" id="ARBA00022475"/>
    </source>
</evidence>
<name>A0A518DIN7_9BACT</name>
<comment type="similarity">
    <text evidence="7">Belongs to the glycosyltransferase 87 family.</text>
</comment>
<keyword evidence="4 8" id="KW-0812">Transmembrane</keyword>
<dbReference type="KEGG" id="pnd:Pla175_47560"/>
<evidence type="ECO:0000256" key="5">
    <source>
        <dbReference type="ARBA" id="ARBA00022989"/>
    </source>
</evidence>
<feature type="transmembrane region" description="Helical" evidence="8">
    <location>
        <begin position="119"/>
        <end position="139"/>
    </location>
</feature>
<feature type="transmembrane region" description="Helical" evidence="8">
    <location>
        <begin position="197"/>
        <end position="220"/>
    </location>
</feature>
<feature type="transmembrane region" description="Helical" evidence="8">
    <location>
        <begin position="304"/>
        <end position="322"/>
    </location>
</feature>
<keyword evidence="3" id="KW-0808">Transferase</keyword>
<dbReference type="GO" id="GO:0016758">
    <property type="term" value="F:hexosyltransferase activity"/>
    <property type="evidence" value="ECO:0007669"/>
    <property type="project" value="InterPro"/>
</dbReference>
<evidence type="ECO:0000256" key="1">
    <source>
        <dbReference type="ARBA" id="ARBA00004651"/>
    </source>
</evidence>
<evidence type="ECO:0000313" key="9">
    <source>
        <dbReference type="EMBL" id="QDU91335.1"/>
    </source>
</evidence>
<keyword evidence="5 8" id="KW-1133">Transmembrane helix</keyword>
<dbReference type="Pfam" id="PF09594">
    <property type="entry name" value="GT87"/>
    <property type="match status" value="1"/>
</dbReference>
<proteinExistence type="inferred from homology"/>
<keyword evidence="2" id="KW-1003">Cell membrane</keyword>
<feature type="transmembrane region" description="Helical" evidence="8">
    <location>
        <begin position="27"/>
        <end position="48"/>
    </location>
</feature>
<sequence>MSSYRDTAATPYLGVVTTPSNAASRRALLLLMRVGAFAAIAVGAARIADTVAGADARNDFAHYYLSARMLLEGENPYTTPLAPRCEALGFEQDPRIPYGANPPLLIRSMACIAWAPPGAAYLAWLLTQVGCLVGLALVLRRLTFQGGDGTWQLVGLAVLVNSSAVMTHFYYSQVQLPVALAIAGAVLLRVRGRTASAMALATAAAAFKLYPAVLLPWFLLSGLRGWGDLAKRVAAAAAVGLAALAVTGPEMWLSFVQEGLPVIQLSVGGSWTNYSLPSLAKMLSGAVAGDLASPPAWSAPLGKLLGLLAIAAAYGRVLYGGLKPAAEASLLCLAMMAASLVCWSHYFVLAALPAAVLTAGARGRGPRAMLVAAPLAVLLLWPELDAATPFFQPLAARVLLHFYPLAVMGLAAWMIADANSAEIEKKPQYEQ</sequence>
<keyword evidence="6 8" id="KW-0472">Membrane</keyword>
<evidence type="ECO:0000256" key="7">
    <source>
        <dbReference type="ARBA" id="ARBA00024033"/>
    </source>
</evidence>
<evidence type="ECO:0000256" key="8">
    <source>
        <dbReference type="SAM" id="Phobius"/>
    </source>
</evidence>
<dbReference type="GO" id="GO:0005886">
    <property type="term" value="C:plasma membrane"/>
    <property type="evidence" value="ECO:0007669"/>
    <property type="project" value="UniProtKB-SubCell"/>
</dbReference>
<reference evidence="9 10" key="1">
    <citation type="submission" date="2019-02" db="EMBL/GenBank/DDBJ databases">
        <title>Deep-cultivation of Planctomycetes and their phenomic and genomic characterization uncovers novel biology.</title>
        <authorList>
            <person name="Wiegand S."/>
            <person name="Jogler M."/>
            <person name="Boedeker C."/>
            <person name="Pinto D."/>
            <person name="Vollmers J."/>
            <person name="Rivas-Marin E."/>
            <person name="Kohn T."/>
            <person name="Peeters S.H."/>
            <person name="Heuer A."/>
            <person name="Rast P."/>
            <person name="Oberbeckmann S."/>
            <person name="Bunk B."/>
            <person name="Jeske O."/>
            <person name="Meyerdierks A."/>
            <person name="Storesund J.E."/>
            <person name="Kallscheuer N."/>
            <person name="Luecker S."/>
            <person name="Lage O.M."/>
            <person name="Pohl T."/>
            <person name="Merkel B.J."/>
            <person name="Hornburger P."/>
            <person name="Mueller R.-W."/>
            <person name="Bruemmer F."/>
            <person name="Labrenz M."/>
            <person name="Spormann A.M."/>
            <person name="Op den Camp H."/>
            <person name="Overmann J."/>
            <person name="Amann R."/>
            <person name="Jetten M.S.M."/>
            <person name="Mascher T."/>
            <person name="Medema M.H."/>
            <person name="Devos D.P."/>
            <person name="Kaster A.-K."/>
            <person name="Ovreas L."/>
            <person name="Rohde M."/>
            <person name="Galperin M.Y."/>
            <person name="Jogler C."/>
        </authorList>
    </citation>
    <scope>NUCLEOTIDE SEQUENCE [LARGE SCALE GENOMIC DNA]</scope>
    <source>
        <strain evidence="9 10">Pla175</strain>
    </source>
</reference>
<dbReference type="InterPro" id="IPR018584">
    <property type="entry name" value="GT87"/>
</dbReference>
<evidence type="ECO:0000256" key="6">
    <source>
        <dbReference type="ARBA" id="ARBA00023136"/>
    </source>
</evidence>
<evidence type="ECO:0008006" key="11">
    <source>
        <dbReference type="Google" id="ProtNLM"/>
    </source>
</evidence>
<dbReference type="EMBL" id="CP036291">
    <property type="protein sequence ID" value="QDU91335.1"/>
    <property type="molecule type" value="Genomic_DNA"/>
</dbReference>
<evidence type="ECO:0000313" key="10">
    <source>
        <dbReference type="Proteomes" id="UP000317429"/>
    </source>
</evidence>
<keyword evidence="10" id="KW-1185">Reference proteome</keyword>
<dbReference type="Proteomes" id="UP000317429">
    <property type="component" value="Chromosome"/>
</dbReference>
<feature type="transmembrane region" description="Helical" evidence="8">
    <location>
        <begin position="232"/>
        <end position="254"/>
    </location>
</feature>
<dbReference type="OrthoDB" id="287892at2"/>
<comment type="subcellular location">
    <subcellularLocation>
        <location evidence="1">Cell membrane</location>
        <topology evidence="1">Multi-pass membrane protein</topology>
    </subcellularLocation>
</comment>
<dbReference type="RefSeq" id="WP_145291352.1">
    <property type="nucleotide sequence ID" value="NZ_CP036291.1"/>
</dbReference>